<evidence type="ECO:0000256" key="5">
    <source>
        <dbReference type="ARBA" id="ARBA00022833"/>
    </source>
</evidence>
<evidence type="ECO:0000256" key="3">
    <source>
        <dbReference type="ARBA" id="ARBA00022723"/>
    </source>
</evidence>
<name>A0ABV9MR89_9ENTE</name>
<feature type="domain" description="Peptidase M20 dimerisation" evidence="8">
    <location>
        <begin position="178"/>
        <end position="272"/>
    </location>
</feature>
<dbReference type="InterPro" id="IPR002933">
    <property type="entry name" value="Peptidase_M20"/>
</dbReference>
<keyword evidence="4" id="KW-0378">Hydrolase</keyword>
<gene>
    <name evidence="9" type="ORF">ACFO5I_01905</name>
</gene>
<dbReference type="InterPro" id="IPR036264">
    <property type="entry name" value="Bact_exopeptidase_dim_dom"/>
</dbReference>
<dbReference type="InterPro" id="IPR001261">
    <property type="entry name" value="ArgE/DapE_CS"/>
</dbReference>
<dbReference type="RefSeq" id="WP_204654032.1">
    <property type="nucleotide sequence ID" value="NZ_JAFBFD010000018.1"/>
</dbReference>
<evidence type="ECO:0000313" key="10">
    <source>
        <dbReference type="Proteomes" id="UP001595969"/>
    </source>
</evidence>
<organism evidence="9 10">
    <name type="scientific">Enterococcus lemanii</name>
    <dbReference type="NCBI Taxonomy" id="1159752"/>
    <lineage>
        <taxon>Bacteria</taxon>
        <taxon>Bacillati</taxon>
        <taxon>Bacillota</taxon>
        <taxon>Bacilli</taxon>
        <taxon>Lactobacillales</taxon>
        <taxon>Enterococcaceae</taxon>
        <taxon>Enterococcus</taxon>
    </lineage>
</organism>
<reference evidence="10" key="1">
    <citation type="journal article" date="2019" name="Int. J. Syst. Evol. Microbiol.">
        <title>The Global Catalogue of Microorganisms (GCM) 10K type strain sequencing project: providing services to taxonomists for standard genome sequencing and annotation.</title>
        <authorList>
            <consortium name="The Broad Institute Genomics Platform"/>
            <consortium name="The Broad Institute Genome Sequencing Center for Infectious Disease"/>
            <person name="Wu L."/>
            <person name="Ma J."/>
        </authorList>
    </citation>
    <scope>NUCLEOTIDE SEQUENCE [LARGE SCALE GENOMIC DNA]</scope>
    <source>
        <strain evidence="10">CGMCC 1.19032</strain>
    </source>
</reference>
<keyword evidence="3" id="KW-0479">Metal-binding</keyword>
<dbReference type="Pfam" id="PF01546">
    <property type="entry name" value="Peptidase_M20"/>
    <property type="match status" value="1"/>
</dbReference>
<evidence type="ECO:0000256" key="2">
    <source>
        <dbReference type="ARBA" id="ARBA00022670"/>
    </source>
</evidence>
<evidence type="ECO:0000256" key="6">
    <source>
        <dbReference type="ARBA" id="ARBA00023049"/>
    </source>
</evidence>
<dbReference type="Proteomes" id="UP001595969">
    <property type="component" value="Unassembled WGS sequence"/>
</dbReference>
<evidence type="ECO:0000313" key="9">
    <source>
        <dbReference type="EMBL" id="MFC4718502.1"/>
    </source>
</evidence>
<dbReference type="Pfam" id="PF07687">
    <property type="entry name" value="M20_dimer"/>
    <property type="match status" value="1"/>
</dbReference>
<comment type="cofactor">
    <cofactor evidence="1">
        <name>Zn(2+)</name>
        <dbReference type="ChEBI" id="CHEBI:29105"/>
    </cofactor>
</comment>
<dbReference type="InterPro" id="IPR008007">
    <property type="entry name" value="Peptidase_M42"/>
</dbReference>
<dbReference type="SUPFAM" id="SSF55031">
    <property type="entry name" value="Bacterial exopeptidase dimerisation domain"/>
    <property type="match status" value="1"/>
</dbReference>
<proteinExistence type="inferred from homology"/>
<protein>
    <submittedName>
        <fullName evidence="9">M20/M25/M40 family metallo-hydrolase</fullName>
    </submittedName>
</protein>
<comment type="caution">
    <text evidence="9">The sequence shown here is derived from an EMBL/GenBank/DDBJ whole genome shotgun (WGS) entry which is preliminary data.</text>
</comment>
<keyword evidence="6" id="KW-0482">Metalloprotease</keyword>
<dbReference type="InterPro" id="IPR010162">
    <property type="entry name" value="PepT-like"/>
</dbReference>
<accession>A0ABV9MR89</accession>
<dbReference type="EMBL" id="JBHSGS010000010">
    <property type="protein sequence ID" value="MFC4718502.1"/>
    <property type="molecule type" value="Genomic_DNA"/>
</dbReference>
<evidence type="ECO:0000256" key="4">
    <source>
        <dbReference type="ARBA" id="ARBA00022801"/>
    </source>
</evidence>
<dbReference type="Gene3D" id="3.30.70.360">
    <property type="match status" value="1"/>
</dbReference>
<dbReference type="PANTHER" id="PTHR42994:SF2">
    <property type="entry name" value="PEPTIDASE"/>
    <property type="match status" value="1"/>
</dbReference>
<dbReference type="InterPro" id="IPR011650">
    <property type="entry name" value="Peptidase_M20_dimer"/>
</dbReference>
<evidence type="ECO:0000259" key="8">
    <source>
        <dbReference type="Pfam" id="PF07687"/>
    </source>
</evidence>
<dbReference type="Gene3D" id="3.40.630.10">
    <property type="entry name" value="Zn peptidases"/>
    <property type="match status" value="1"/>
</dbReference>
<evidence type="ECO:0000256" key="1">
    <source>
        <dbReference type="ARBA" id="ARBA00001947"/>
    </source>
</evidence>
<keyword evidence="5" id="KW-0862">Zinc</keyword>
<dbReference type="SUPFAM" id="SSF53187">
    <property type="entry name" value="Zn-dependent exopeptidases"/>
    <property type="match status" value="1"/>
</dbReference>
<keyword evidence="10" id="KW-1185">Reference proteome</keyword>
<dbReference type="PIRSF" id="PIRSF001123">
    <property type="entry name" value="PepA_GA"/>
    <property type="match status" value="1"/>
</dbReference>
<dbReference type="NCBIfam" id="TIGR01883">
    <property type="entry name" value="PepT-like"/>
    <property type="match status" value="1"/>
</dbReference>
<comment type="similarity">
    <text evidence="7">Belongs to the peptidase M42 family.</text>
</comment>
<keyword evidence="2" id="KW-0645">Protease</keyword>
<sequence length="377" mass="40408">MSKTRLVETFTKLVQIDSVSRNEGAIHAYLHELFSTMGLEVTEDNSKEATGLGGNNIIATYYGKTNQEPLFFSCHTDTVTPGVGIEVVEKEGVLYSKGDTILGADDKAGIAILIEAMQRIQEENIATGNIEIVLSPGEEIGLLGASALDMHLIEADYGYVLDSAFEVGRVTIASPTLFMYDVTITGKAAHAGLEPEKGVSCVSILAEALKSIPIGRLDEKTTTNIGVIQGGEATNIVMDKMLVKGEVRAIDPKRADQLVAQMQGAFEEAAEKFGGQVAINVKKMATGFHIGDEEPVMQLFIQSAEKLGYEVIREISGGGSDANIFNTGGKTCVNFSIGYDKIHTTEELVVIDEMEKAVNLVIELLQQAPAKADSGDE</sequence>
<dbReference type="PANTHER" id="PTHR42994">
    <property type="entry name" value="PEPTIDASE T"/>
    <property type="match status" value="1"/>
</dbReference>
<dbReference type="PROSITE" id="PS00759">
    <property type="entry name" value="ARGE_DAPE_CPG2_2"/>
    <property type="match status" value="1"/>
</dbReference>
<evidence type="ECO:0000256" key="7">
    <source>
        <dbReference type="PIRNR" id="PIRNR001123"/>
    </source>
</evidence>